<dbReference type="GO" id="GO:0044874">
    <property type="term" value="P:lipoprotein localization to outer membrane"/>
    <property type="evidence" value="ECO:0007669"/>
    <property type="project" value="TreeGrafter"/>
</dbReference>
<keyword evidence="11" id="KW-1185">Reference proteome</keyword>
<evidence type="ECO:0000313" key="11">
    <source>
        <dbReference type="Proteomes" id="UP000295611"/>
    </source>
</evidence>
<evidence type="ECO:0000256" key="3">
    <source>
        <dbReference type="ARBA" id="ARBA00022475"/>
    </source>
</evidence>
<keyword evidence="3" id="KW-1003">Cell membrane</keyword>
<comment type="subcellular location">
    <subcellularLocation>
        <location evidence="1">Cell membrane</location>
        <topology evidence="1">Multi-pass membrane protein</topology>
    </subcellularLocation>
</comment>
<keyword evidence="4 7" id="KW-0812">Transmembrane</keyword>
<dbReference type="Proteomes" id="UP000295611">
    <property type="component" value="Unassembled WGS sequence"/>
</dbReference>
<feature type="transmembrane region" description="Helical" evidence="7">
    <location>
        <begin position="262"/>
        <end position="286"/>
    </location>
</feature>
<name>A0A4R7B7Q9_9NEIS</name>
<dbReference type="InterPro" id="IPR051447">
    <property type="entry name" value="Lipoprotein-release_system"/>
</dbReference>
<proteinExistence type="inferred from homology"/>
<evidence type="ECO:0000256" key="7">
    <source>
        <dbReference type="SAM" id="Phobius"/>
    </source>
</evidence>
<dbReference type="InterPro" id="IPR003838">
    <property type="entry name" value="ABC3_permease_C"/>
</dbReference>
<feature type="transmembrane region" description="Helical" evidence="7">
    <location>
        <begin position="325"/>
        <end position="351"/>
    </location>
</feature>
<dbReference type="Gene3D" id="2.50.20.10">
    <property type="entry name" value="Lipoprotein localisation LolA/LolB/LppX"/>
    <property type="match status" value="1"/>
</dbReference>
<feature type="domain" description="ABC3 transporter permease C-terminal" evidence="8">
    <location>
        <begin position="278"/>
        <end position="397"/>
    </location>
</feature>
<feature type="transmembrane region" description="Helical" evidence="7">
    <location>
        <begin position="16"/>
        <end position="37"/>
    </location>
</feature>
<dbReference type="Pfam" id="PF17131">
    <property type="entry name" value="LolA_like"/>
    <property type="match status" value="1"/>
</dbReference>
<evidence type="ECO:0000256" key="2">
    <source>
        <dbReference type="ARBA" id="ARBA00005236"/>
    </source>
</evidence>
<dbReference type="PANTHER" id="PTHR30489">
    <property type="entry name" value="LIPOPROTEIN-RELEASING SYSTEM TRANSMEMBRANE PROTEIN LOLE"/>
    <property type="match status" value="1"/>
</dbReference>
<comment type="caution">
    <text evidence="10">The sequence shown here is derived from an EMBL/GenBank/DDBJ whole genome shotgun (WGS) entry which is preliminary data.</text>
</comment>
<organism evidence="10 11">
    <name type="scientific">Paludibacterium purpuratum</name>
    <dbReference type="NCBI Taxonomy" id="1144873"/>
    <lineage>
        <taxon>Bacteria</taxon>
        <taxon>Pseudomonadati</taxon>
        <taxon>Pseudomonadota</taxon>
        <taxon>Betaproteobacteria</taxon>
        <taxon>Neisseriales</taxon>
        <taxon>Chromobacteriaceae</taxon>
        <taxon>Paludibacterium</taxon>
    </lineage>
</organism>
<dbReference type="GO" id="GO:0098797">
    <property type="term" value="C:plasma membrane protein complex"/>
    <property type="evidence" value="ECO:0007669"/>
    <property type="project" value="TreeGrafter"/>
</dbReference>
<gene>
    <name evidence="10" type="ORF">DFP86_107120</name>
</gene>
<protein>
    <submittedName>
        <fullName evidence="10">ABC-type lipoprotein release transport system permease subunit</fullName>
    </submittedName>
</protein>
<sequence>MWAMAFRNLYRDQRRTLATVVAVGAGLLAVLLFFGYIRFVEGSLASVVIYRDANAHVQVYRKDGPEQLAATPAQYSLDRQEQRTVHELAQSLPHFRRVSDQLVGVGMVNAGGHNAVFLARGIDPAFEAELQADSRLAAPPAPLSRDGLLLTRQLQDLLGAPAKGSDVQLFGASYVNRLNAIEAPLTGSFSTGIEAIEDKGLKAPLTLLQSLYDTDAVSRVVVQLDDRGNAAAYRDALAARLERQAPGRYEVTTWNHPQIGQLYVSFMGFFNMVFAFTGTVVFVISLTTIQHTVAMNVADRTREIGMLRAMGFSRRKIAGLFVRESVLTTLIAACVALGLAYLVMYGILLTHMQTQLPRIAEPVQLALDLPLSWALATIVVATLGIALGATVTARKRIGGKVLADGKSVPLTRLLTTTACLVLTTLLTIGHAHAEDAPSETVMRDWLRKADLARGGWGSYKWALSIHTEDPAGATTTTYDIAVRDGKALARTVEPKRYQGEKILIASRAMWYIKPGLRKPVSISPQQRLVGEAANGDIAATQYARDYTPLFVGSTQVNGVDCYKLKLNAATPGATYEGIVYYLDKRSLMGVKADFLTASGMVFKIATFEYGNKVKVNGREQPFVSSMKIVNANFPDRYSQLQYVQVAPSNPPDSLFALDTLMTM</sequence>
<evidence type="ECO:0000256" key="4">
    <source>
        <dbReference type="ARBA" id="ARBA00022692"/>
    </source>
</evidence>
<feature type="transmembrane region" description="Helical" evidence="7">
    <location>
        <begin position="371"/>
        <end position="392"/>
    </location>
</feature>
<dbReference type="AlphaFoldDB" id="A0A4R7B7Q9"/>
<evidence type="ECO:0000259" key="8">
    <source>
        <dbReference type="Pfam" id="PF02687"/>
    </source>
</evidence>
<evidence type="ECO:0000259" key="9">
    <source>
        <dbReference type="Pfam" id="PF17131"/>
    </source>
</evidence>
<evidence type="ECO:0000256" key="6">
    <source>
        <dbReference type="ARBA" id="ARBA00023136"/>
    </source>
</evidence>
<keyword evidence="5 7" id="KW-1133">Transmembrane helix</keyword>
<feature type="domain" description="Uncharacterized protein TP-0789" evidence="9">
    <location>
        <begin position="485"/>
        <end position="660"/>
    </location>
</feature>
<accession>A0A4R7B7Q9</accession>
<comment type="similarity">
    <text evidence="2">Belongs to the ABC-4 integral membrane protein family. LolC/E subfamily.</text>
</comment>
<reference evidence="10 11" key="1">
    <citation type="submission" date="2019-03" db="EMBL/GenBank/DDBJ databases">
        <title>Genomic Encyclopedia of Type Strains, Phase III (KMG-III): the genomes of soil and plant-associated and newly described type strains.</title>
        <authorList>
            <person name="Whitman W."/>
        </authorList>
    </citation>
    <scope>NUCLEOTIDE SEQUENCE [LARGE SCALE GENOMIC DNA]</scope>
    <source>
        <strain evidence="10 11">CECT 8976</strain>
    </source>
</reference>
<dbReference type="Pfam" id="PF02687">
    <property type="entry name" value="FtsX"/>
    <property type="match status" value="1"/>
</dbReference>
<dbReference type="EMBL" id="SNZP01000007">
    <property type="protein sequence ID" value="TDR79756.1"/>
    <property type="molecule type" value="Genomic_DNA"/>
</dbReference>
<dbReference type="InterPro" id="IPR033399">
    <property type="entry name" value="TP_0789-like"/>
</dbReference>
<evidence type="ECO:0000256" key="5">
    <source>
        <dbReference type="ARBA" id="ARBA00022989"/>
    </source>
</evidence>
<evidence type="ECO:0000313" key="10">
    <source>
        <dbReference type="EMBL" id="TDR79756.1"/>
    </source>
</evidence>
<dbReference type="CDD" id="cd16329">
    <property type="entry name" value="LolA_like"/>
    <property type="match status" value="1"/>
</dbReference>
<keyword evidence="6 7" id="KW-0472">Membrane</keyword>
<dbReference type="OrthoDB" id="368800at2"/>
<evidence type="ECO:0000256" key="1">
    <source>
        <dbReference type="ARBA" id="ARBA00004651"/>
    </source>
</evidence>
<dbReference type="PANTHER" id="PTHR30489:SF0">
    <property type="entry name" value="LIPOPROTEIN-RELEASING SYSTEM TRANSMEMBRANE PROTEIN LOLE"/>
    <property type="match status" value="1"/>
</dbReference>
<keyword evidence="10" id="KW-0449">Lipoprotein</keyword>